<dbReference type="Gene3D" id="1.50.10.10">
    <property type="match status" value="1"/>
</dbReference>
<comment type="similarity">
    <text evidence="1">Belongs to the glycosyl hydrolase 65 family.</text>
</comment>
<dbReference type="InterPro" id="IPR037018">
    <property type="entry name" value="GH65_N"/>
</dbReference>
<gene>
    <name evidence="9" type="ORF">AVDCRST_MAG28-1842</name>
</gene>
<dbReference type="Pfam" id="PF03636">
    <property type="entry name" value="Glyco_hydro_65N"/>
    <property type="match status" value="1"/>
</dbReference>
<evidence type="ECO:0000256" key="5">
    <source>
        <dbReference type="PIRSR" id="PIRSR036289-51"/>
    </source>
</evidence>
<dbReference type="GO" id="GO:0004553">
    <property type="term" value="F:hydrolase activity, hydrolyzing O-glycosyl compounds"/>
    <property type="evidence" value="ECO:0007669"/>
    <property type="project" value="TreeGrafter"/>
</dbReference>
<sequence>METWTLVYDSFEPEEERLREALTSTGNGHFCTRGSFSWTEADDVHYPGTYVHGGFNRETTIMAGVPVLNEDLVNLPNWLLLEMRIEGEEAVGADNVELLSYRHELDVRNAVLKRNLRIRDRAGRETTLETRRFVSMVEKHLGAMEWKMTPENWSGKVEIVSALDGRVTNRGVARYQDLEGRHLDPVATHTSSPHVVDTLGRDVIALEARTRQSRIYVAEAARTRAYGEGGQLDVERSLYRMEDYVHEVLAFEVEEKTPVRVEKMVAIYTSRDRAINEPLANAMKAAGRYGTFEESLELHTRAWVNLWDLCDVQVPGNEEVQRLLRIHIYHILSVCSPHTSDLDAGIPARGLNGEAYRGHIFWDELYIYPFLNFRLPKITRGALIYRYRRLGEARATAKESGYEGAMFPWQSGSDGQEETQKVHLNPNSGKWEPDLSHNQRHINAAIYYNIWHYYQATGDLEFLLDNGAEMLLEITRFWASIAHFNPERDRYEIHGVMGPDEFHEKYPGAEEGGLNNNAYTNVMVAWMAETALEVLELLPERRRDALRGEIGLADDEIELWEDMSRKMFVPLHDDGVISQFEGYEDLEELDWDHYREEYGKIQRLDRILKAEGDDPDKYKLAKQADVLMLFFLFPLDELEHIFERLGYEFGPDTLRKNVEYYEPRTTHGSTLSFVVHAHVLAEFDSEASWEMYQTALNSDVGDVQGGTTSEGIHLGVMAGTLDLIQRGYMSSEVRDGVLHLDPKLRDKLEGLSFSMRFRETSIELSLEGDELTVATQADGLARSIKIGVNGAVQELKAGERHTFELARLLDDEGKERVTS</sequence>
<feature type="binding site" evidence="5">
    <location>
        <begin position="362"/>
        <end position="363"/>
    </location>
    <ligand>
        <name>substrate</name>
    </ligand>
</feature>
<dbReference type="Gene3D" id="2.70.98.40">
    <property type="entry name" value="Glycoside hydrolase, family 65, N-terminal domain"/>
    <property type="match status" value="1"/>
</dbReference>
<dbReference type="InterPro" id="IPR008928">
    <property type="entry name" value="6-hairpin_glycosidase_sf"/>
</dbReference>
<dbReference type="GO" id="GO:0005975">
    <property type="term" value="P:carbohydrate metabolic process"/>
    <property type="evidence" value="ECO:0007669"/>
    <property type="project" value="InterPro"/>
</dbReference>
<evidence type="ECO:0000313" key="9">
    <source>
        <dbReference type="EMBL" id="CAA9451790.1"/>
    </source>
</evidence>
<evidence type="ECO:0000256" key="2">
    <source>
        <dbReference type="ARBA" id="ARBA00022676"/>
    </source>
</evidence>
<evidence type="ECO:0000259" key="6">
    <source>
        <dbReference type="Pfam" id="PF03632"/>
    </source>
</evidence>
<evidence type="ECO:0000259" key="7">
    <source>
        <dbReference type="Pfam" id="PF03633"/>
    </source>
</evidence>
<dbReference type="AlphaFoldDB" id="A0A6J4R095"/>
<dbReference type="InterPro" id="IPR005196">
    <property type="entry name" value="Glyco_hydro_65_N"/>
</dbReference>
<dbReference type="PANTHER" id="PTHR11051">
    <property type="entry name" value="GLYCOSYL HYDROLASE-RELATED"/>
    <property type="match status" value="1"/>
</dbReference>
<feature type="domain" description="Glycoside hydrolase family 65 N-terminal" evidence="8">
    <location>
        <begin position="8"/>
        <end position="271"/>
    </location>
</feature>
<dbReference type="InterPro" id="IPR017045">
    <property type="entry name" value="Malt_Pase/Glycosyl_Hdrlase"/>
</dbReference>
<dbReference type="Pfam" id="PF03632">
    <property type="entry name" value="Glyco_hydro_65m"/>
    <property type="match status" value="1"/>
</dbReference>
<evidence type="ECO:0000256" key="1">
    <source>
        <dbReference type="ARBA" id="ARBA00006768"/>
    </source>
</evidence>
<reference evidence="9" key="1">
    <citation type="submission" date="2020-02" db="EMBL/GenBank/DDBJ databases">
        <authorList>
            <person name="Meier V. D."/>
        </authorList>
    </citation>
    <scope>NUCLEOTIDE SEQUENCE</scope>
    <source>
        <strain evidence="9">AVDCRST_MAG28</strain>
    </source>
</reference>
<evidence type="ECO:0000256" key="4">
    <source>
        <dbReference type="PIRSR" id="PIRSR036289-50"/>
    </source>
</evidence>
<name>A0A6J4R095_9ACTN</name>
<dbReference type="GO" id="GO:0016757">
    <property type="term" value="F:glycosyltransferase activity"/>
    <property type="evidence" value="ECO:0007669"/>
    <property type="project" value="UniProtKB-KW"/>
</dbReference>
<dbReference type="PANTHER" id="PTHR11051:SF8">
    <property type="entry name" value="PROTEIN-GLUCOSYLGALACTOSYLHYDROXYLYSINE GLUCOSIDASE"/>
    <property type="match status" value="1"/>
</dbReference>
<protein>
    <submittedName>
        <fullName evidence="9">GH65</fullName>
    </submittedName>
</protein>
<proteinExistence type="inferred from homology"/>
<dbReference type="GO" id="GO:0030246">
    <property type="term" value="F:carbohydrate binding"/>
    <property type="evidence" value="ECO:0007669"/>
    <property type="project" value="InterPro"/>
</dbReference>
<dbReference type="InterPro" id="IPR011013">
    <property type="entry name" value="Gal_mutarotase_sf_dom"/>
</dbReference>
<dbReference type="Pfam" id="PF03633">
    <property type="entry name" value="Glyco_hydro_65C"/>
    <property type="match status" value="1"/>
</dbReference>
<evidence type="ECO:0000259" key="8">
    <source>
        <dbReference type="Pfam" id="PF03636"/>
    </source>
</evidence>
<dbReference type="Gene3D" id="2.60.420.10">
    <property type="entry name" value="Maltose phosphorylase, domain 3"/>
    <property type="match status" value="1"/>
</dbReference>
<feature type="binding site" evidence="5">
    <location>
        <begin position="622"/>
        <end position="623"/>
    </location>
    <ligand>
        <name>substrate</name>
    </ligand>
</feature>
<feature type="domain" description="Glycoside hydrolase family 65 C-terminal" evidence="7">
    <location>
        <begin position="732"/>
        <end position="792"/>
    </location>
</feature>
<keyword evidence="2" id="KW-0328">Glycosyltransferase</keyword>
<keyword evidence="3" id="KW-0808">Transferase</keyword>
<dbReference type="FunFam" id="1.50.10.10:FF:000053">
    <property type="entry name" value="Putative glycosyl hydrolase"/>
    <property type="match status" value="1"/>
</dbReference>
<feature type="active site" description="Proton donor" evidence="4">
    <location>
        <position position="501"/>
    </location>
</feature>
<accession>A0A6J4R095</accession>
<dbReference type="SUPFAM" id="SSF74650">
    <property type="entry name" value="Galactose mutarotase-like"/>
    <property type="match status" value="1"/>
</dbReference>
<organism evidence="9">
    <name type="scientific">uncultured Rubrobacteraceae bacterium</name>
    <dbReference type="NCBI Taxonomy" id="349277"/>
    <lineage>
        <taxon>Bacteria</taxon>
        <taxon>Bacillati</taxon>
        <taxon>Actinomycetota</taxon>
        <taxon>Rubrobacteria</taxon>
        <taxon>Rubrobacterales</taxon>
        <taxon>Rubrobacteraceae</taxon>
        <taxon>environmental samples</taxon>
    </lineage>
</organism>
<dbReference type="InterPro" id="IPR005194">
    <property type="entry name" value="Glyco_hydro_65_C"/>
</dbReference>
<dbReference type="SUPFAM" id="SSF48208">
    <property type="entry name" value="Six-hairpin glycosidases"/>
    <property type="match status" value="1"/>
</dbReference>
<dbReference type="PIRSF" id="PIRSF036289">
    <property type="entry name" value="Glycosyl_hydrolase_malt_phosph"/>
    <property type="match status" value="1"/>
</dbReference>
<feature type="domain" description="Glycoside hydrolase family 65 central catalytic" evidence="6">
    <location>
        <begin position="325"/>
        <end position="721"/>
    </location>
</feature>
<dbReference type="InterPro" id="IPR012341">
    <property type="entry name" value="6hp_glycosidase-like_sf"/>
</dbReference>
<dbReference type="InterPro" id="IPR005195">
    <property type="entry name" value="Glyco_hydro_65_M"/>
</dbReference>
<evidence type="ECO:0000256" key="3">
    <source>
        <dbReference type="ARBA" id="ARBA00022679"/>
    </source>
</evidence>
<dbReference type="EMBL" id="CADCVE010000033">
    <property type="protein sequence ID" value="CAA9451790.1"/>
    <property type="molecule type" value="Genomic_DNA"/>
</dbReference>